<dbReference type="PANTHER" id="PTHR33744">
    <property type="entry name" value="CARBOHYDRATE DIACID REGULATOR"/>
    <property type="match status" value="1"/>
</dbReference>
<dbReference type="InterPro" id="IPR025736">
    <property type="entry name" value="PucR_C-HTH_dom"/>
</dbReference>
<accession>A0A7Y2LYE7</accession>
<feature type="domain" description="PucR C-terminal helix-turn-helix" evidence="2">
    <location>
        <begin position="450"/>
        <end position="507"/>
    </location>
</feature>
<dbReference type="Proteomes" id="UP000543598">
    <property type="component" value="Unassembled WGS sequence"/>
</dbReference>
<evidence type="ECO:0000313" key="4">
    <source>
        <dbReference type="Proteomes" id="UP000543598"/>
    </source>
</evidence>
<keyword evidence="4" id="KW-1185">Reference proteome</keyword>
<dbReference type="AlphaFoldDB" id="A0A7Y2LYE7"/>
<dbReference type="Pfam" id="PF13556">
    <property type="entry name" value="HTH_30"/>
    <property type="match status" value="1"/>
</dbReference>
<sequence length="513" mass="54511">MAVTLRQLLEETELELRCVAGAAELDREIRWVHVSEVADPTPWLQGGEFLITTGLQLSTPASMMQYMERLADRGISGVGFGTGGTVHAPYGVVPPAIVEAGEQRGIPVIEVPIDVPFVAVSQFVTTRLASEQFATVQRAYDIQRQLTSAALEPRGRAEVLRLLAAATGSQVAVLSIRGTVLDASPGAAAERYDALRADLERASTQGAVAQIIDDEGAVTAIHPLGTRRRTRQLLVVTSTRAPTPLERMVVTGAVTLLSIDAERRLGFSPERQMASDRLGALALRQGATTRDRIDALAALGFPARASVTVASLRIPGAVGAGIAGGVNDILFDRAVPSVFVARATPEAPFVLIAALSPVELSDVVGEVFRELARRGGQAGVSASHRIGELVVAAQESAAALRHAEHSRVPLQRYEEMLLHSVVLDAIPEDRRASVADAVLARLDEAADPALADALAAFLQHNGHITRASAALGLHRQTLVKRLDAVERLLGVSLDSPDDRSALWVALSARSMPR</sequence>
<protein>
    <submittedName>
        <fullName evidence="3">PucR family transcriptional regulator</fullName>
    </submittedName>
</protein>
<dbReference type="InterPro" id="IPR042070">
    <property type="entry name" value="PucR_C-HTH_sf"/>
</dbReference>
<dbReference type="InterPro" id="IPR012914">
    <property type="entry name" value="PucR_dom"/>
</dbReference>
<organism evidence="3 4">
    <name type="scientific">Microbacterium ulmi</name>
    <dbReference type="NCBI Taxonomy" id="179095"/>
    <lineage>
        <taxon>Bacteria</taxon>
        <taxon>Bacillati</taxon>
        <taxon>Actinomycetota</taxon>
        <taxon>Actinomycetes</taxon>
        <taxon>Micrococcales</taxon>
        <taxon>Microbacteriaceae</taxon>
        <taxon>Microbacterium</taxon>
    </lineage>
</organism>
<proteinExistence type="predicted"/>
<gene>
    <name evidence="3" type="ORF">HLA99_04160</name>
</gene>
<dbReference type="RefSeq" id="WP_167034770.1">
    <property type="nucleotide sequence ID" value="NZ_BAAANA010000002.1"/>
</dbReference>
<comment type="caution">
    <text evidence="3">The sequence shown here is derived from an EMBL/GenBank/DDBJ whole genome shotgun (WGS) entry which is preliminary data.</text>
</comment>
<evidence type="ECO:0000259" key="1">
    <source>
        <dbReference type="Pfam" id="PF07905"/>
    </source>
</evidence>
<reference evidence="3 4" key="1">
    <citation type="submission" date="2020-05" db="EMBL/GenBank/DDBJ databases">
        <title>MicrobeNet Type strains.</title>
        <authorList>
            <person name="Nicholson A.C."/>
        </authorList>
    </citation>
    <scope>NUCLEOTIDE SEQUENCE [LARGE SCALE GENOMIC DNA]</scope>
    <source>
        <strain evidence="3 4">JCM 14282</strain>
    </source>
</reference>
<evidence type="ECO:0000313" key="3">
    <source>
        <dbReference type="EMBL" id="NNH03052.1"/>
    </source>
</evidence>
<dbReference type="PANTHER" id="PTHR33744:SF7">
    <property type="entry name" value="PUCR FAMILY TRANSCRIPTIONAL REGULATOR"/>
    <property type="match status" value="1"/>
</dbReference>
<evidence type="ECO:0000259" key="2">
    <source>
        <dbReference type="Pfam" id="PF13556"/>
    </source>
</evidence>
<dbReference type="InterPro" id="IPR051448">
    <property type="entry name" value="CdaR-like_regulators"/>
</dbReference>
<dbReference type="EMBL" id="JABEMB010000003">
    <property type="protein sequence ID" value="NNH03052.1"/>
    <property type="molecule type" value="Genomic_DNA"/>
</dbReference>
<dbReference type="Pfam" id="PF07905">
    <property type="entry name" value="PucR"/>
    <property type="match status" value="1"/>
</dbReference>
<feature type="domain" description="Purine catabolism PurC-like" evidence="1">
    <location>
        <begin position="8"/>
        <end position="127"/>
    </location>
</feature>
<name>A0A7Y2LYE7_9MICO</name>
<dbReference type="Gene3D" id="1.10.10.2840">
    <property type="entry name" value="PucR C-terminal helix-turn-helix domain"/>
    <property type="match status" value="1"/>
</dbReference>